<reference evidence="1 2" key="1">
    <citation type="submission" date="2016-10" db="EMBL/GenBank/DDBJ databases">
        <authorList>
            <person name="de Groot N.N."/>
        </authorList>
    </citation>
    <scope>NUCLEOTIDE SEQUENCE [LARGE SCALE GENOMIC DNA]</scope>
    <source>
        <strain evidence="1 2">CGMCC 4.5681</strain>
    </source>
</reference>
<gene>
    <name evidence="1" type="ORF">SAMN05421874_111105</name>
</gene>
<accession>A0A1G9ERZ1</accession>
<dbReference type="Proteomes" id="UP000198683">
    <property type="component" value="Unassembled WGS sequence"/>
</dbReference>
<dbReference type="OrthoDB" id="4535590at2"/>
<dbReference type="RefSeq" id="WP_090767003.1">
    <property type="nucleotide sequence ID" value="NZ_FNFB01000011.1"/>
</dbReference>
<proteinExistence type="predicted"/>
<sequence length="259" mass="29280">MTDPDQACTRRRLDAALDALATAFRGMTALPGEHNCSCHWGSAEELALLKTPDVELDPDLLRRTWWATDWNDNASVLRRILPQLASALVNGEVMPMCGMGDVGHSLTRADWQHWPAEQTDAVQRFLNAWWVSSLTSPDAAVPAYEVLEACSESCATLAPWLAIWQTQTDPLADQRLAEAVAYWERDLLHDDLPWDTWHGGQAALTMRTTLTAWLVEHAPERLRSHGASERLLHLVRLLSLTWEARWEDPFWLDHNRSAS</sequence>
<evidence type="ECO:0000313" key="2">
    <source>
        <dbReference type="Proteomes" id="UP000198683"/>
    </source>
</evidence>
<protein>
    <submittedName>
        <fullName evidence="1">Uncharacterized protein</fullName>
    </submittedName>
</protein>
<keyword evidence="2" id="KW-1185">Reference proteome</keyword>
<name>A0A1G9ERZ1_9ACTN</name>
<evidence type="ECO:0000313" key="1">
    <source>
        <dbReference type="EMBL" id="SDK78821.1"/>
    </source>
</evidence>
<organism evidence="1 2">
    <name type="scientific">Nonomuraea maritima</name>
    <dbReference type="NCBI Taxonomy" id="683260"/>
    <lineage>
        <taxon>Bacteria</taxon>
        <taxon>Bacillati</taxon>
        <taxon>Actinomycetota</taxon>
        <taxon>Actinomycetes</taxon>
        <taxon>Streptosporangiales</taxon>
        <taxon>Streptosporangiaceae</taxon>
        <taxon>Nonomuraea</taxon>
    </lineage>
</organism>
<dbReference type="EMBL" id="FNFB01000011">
    <property type="protein sequence ID" value="SDK78821.1"/>
    <property type="molecule type" value="Genomic_DNA"/>
</dbReference>
<dbReference type="AlphaFoldDB" id="A0A1G9ERZ1"/>